<accession>A0ABW9XFV5</accession>
<protein>
    <submittedName>
        <fullName evidence="4">Response regulator</fullName>
    </submittedName>
</protein>
<dbReference type="PANTHER" id="PTHR44591:SF25">
    <property type="entry name" value="CHEMOTAXIS TWO-COMPONENT RESPONSE REGULATOR"/>
    <property type="match status" value="1"/>
</dbReference>
<dbReference type="Proteomes" id="UP000753724">
    <property type="component" value="Unassembled WGS sequence"/>
</dbReference>
<organism evidence="4 5">
    <name type="scientific">Novosphingobium ovatum</name>
    <dbReference type="NCBI Taxonomy" id="1908523"/>
    <lineage>
        <taxon>Bacteria</taxon>
        <taxon>Pseudomonadati</taxon>
        <taxon>Pseudomonadota</taxon>
        <taxon>Alphaproteobacteria</taxon>
        <taxon>Sphingomonadales</taxon>
        <taxon>Sphingomonadaceae</taxon>
        <taxon>Novosphingobium</taxon>
    </lineage>
</organism>
<dbReference type="Gene3D" id="3.40.50.2300">
    <property type="match status" value="1"/>
</dbReference>
<dbReference type="RefSeq" id="WP_161719478.1">
    <property type="nucleotide sequence ID" value="NZ_JAAAPO010000005.1"/>
</dbReference>
<sequence length="123" mass="13209">MKHILIVDDSPTILMSMEGVLSRAGFQVSKAPSGEDAVRALQNGVRPNLVITDLNMRGMNGIDVIKAIRANSATRFTPVLMLTTESAQDKRQEARSAGATGWLVKPVQPNDLLGVVRQVMPGA</sequence>
<dbReference type="InterPro" id="IPR011006">
    <property type="entry name" value="CheY-like_superfamily"/>
</dbReference>
<dbReference type="Pfam" id="PF00072">
    <property type="entry name" value="Response_reg"/>
    <property type="match status" value="1"/>
</dbReference>
<name>A0ABW9XFV5_9SPHN</name>
<evidence type="ECO:0000256" key="2">
    <source>
        <dbReference type="PROSITE-ProRule" id="PRU00169"/>
    </source>
</evidence>
<feature type="domain" description="Response regulatory" evidence="3">
    <location>
        <begin position="3"/>
        <end position="120"/>
    </location>
</feature>
<evidence type="ECO:0000313" key="4">
    <source>
        <dbReference type="EMBL" id="NBC37419.1"/>
    </source>
</evidence>
<proteinExistence type="predicted"/>
<reference evidence="5" key="1">
    <citation type="submission" date="2020-01" db="EMBL/GenBank/DDBJ databases">
        <title>Sphingomonas sp. strain CSW-10.</title>
        <authorList>
            <person name="Chen W.-M."/>
        </authorList>
    </citation>
    <scope>NUCLEOTIDE SEQUENCE [LARGE SCALE GENOMIC DNA]</scope>
    <source>
        <strain evidence="5">FSY-8</strain>
    </source>
</reference>
<dbReference type="SUPFAM" id="SSF52172">
    <property type="entry name" value="CheY-like"/>
    <property type="match status" value="1"/>
</dbReference>
<dbReference type="SMART" id="SM00448">
    <property type="entry name" value="REC"/>
    <property type="match status" value="1"/>
</dbReference>
<keyword evidence="5" id="KW-1185">Reference proteome</keyword>
<dbReference type="PROSITE" id="PS50110">
    <property type="entry name" value="RESPONSE_REGULATORY"/>
    <property type="match status" value="1"/>
</dbReference>
<feature type="modified residue" description="4-aspartylphosphate" evidence="2">
    <location>
        <position position="53"/>
    </location>
</feature>
<comment type="caution">
    <text evidence="4">The sequence shown here is derived from an EMBL/GenBank/DDBJ whole genome shotgun (WGS) entry which is preliminary data.</text>
</comment>
<evidence type="ECO:0000256" key="1">
    <source>
        <dbReference type="ARBA" id="ARBA00022553"/>
    </source>
</evidence>
<evidence type="ECO:0000259" key="3">
    <source>
        <dbReference type="PROSITE" id="PS50110"/>
    </source>
</evidence>
<keyword evidence="1 2" id="KW-0597">Phosphoprotein</keyword>
<dbReference type="EMBL" id="JAAAPO010000005">
    <property type="protein sequence ID" value="NBC37419.1"/>
    <property type="molecule type" value="Genomic_DNA"/>
</dbReference>
<dbReference type="PANTHER" id="PTHR44591">
    <property type="entry name" value="STRESS RESPONSE REGULATOR PROTEIN 1"/>
    <property type="match status" value="1"/>
</dbReference>
<dbReference type="InterPro" id="IPR050595">
    <property type="entry name" value="Bact_response_regulator"/>
</dbReference>
<dbReference type="InterPro" id="IPR001789">
    <property type="entry name" value="Sig_transdc_resp-reg_receiver"/>
</dbReference>
<gene>
    <name evidence="4" type="ORF">GTZ99_12750</name>
</gene>
<evidence type="ECO:0000313" key="5">
    <source>
        <dbReference type="Proteomes" id="UP000753724"/>
    </source>
</evidence>